<organism evidence="2 3">
    <name type="scientific">Segatella bryantii</name>
    <name type="common">Prevotella bryantii</name>
    <dbReference type="NCBI Taxonomy" id="77095"/>
    <lineage>
        <taxon>Bacteria</taxon>
        <taxon>Pseudomonadati</taxon>
        <taxon>Bacteroidota</taxon>
        <taxon>Bacteroidia</taxon>
        <taxon>Bacteroidales</taxon>
        <taxon>Prevotellaceae</taxon>
        <taxon>Segatella</taxon>
    </lineage>
</organism>
<dbReference type="RefSeq" id="WP_006283068.1">
    <property type="nucleotide sequence ID" value="NZ_BPTR01000002.1"/>
</dbReference>
<dbReference type="AlphaFoldDB" id="A0AA37HZQ8"/>
<dbReference type="EMBL" id="BPTR01000002">
    <property type="protein sequence ID" value="GJG29054.1"/>
    <property type="molecule type" value="Genomic_DNA"/>
</dbReference>
<dbReference type="Proteomes" id="UP000887043">
    <property type="component" value="Unassembled WGS sequence"/>
</dbReference>
<accession>A0AA37HZQ8</accession>
<gene>
    <name evidence="2" type="ORF">PRRU23_27540</name>
</gene>
<evidence type="ECO:0000313" key="3">
    <source>
        <dbReference type="Proteomes" id="UP000887043"/>
    </source>
</evidence>
<reference evidence="2" key="1">
    <citation type="submission" date="2021-08" db="EMBL/GenBank/DDBJ databases">
        <title>Prevotella lacticifex sp. nov., isolated from rumen of cow.</title>
        <authorList>
            <person name="Shinkai T."/>
            <person name="Ikeyama N."/>
            <person name="Kumagai M."/>
            <person name="Ohmori H."/>
            <person name="Sakamoto M."/>
            <person name="Ohkuma M."/>
            <person name="Mitsumori M."/>
        </authorList>
    </citation>
    <scope>NUCLEOTIDE SEQUENCE</scope>
    <source>
        <strain evidence="2">DSM 11371</strain>
    </source>
</reference>
<comment type="caution">
    <text evidence="2">The sequence shown here is derived from an EMBL/GenBank/DDBJ whole genome shotgun (WGS) entry which is preliminary data.</text>
</comment>
<sequence>MRSFKKMLFGEKMPDKDDPKYKERYMKEVNAGMKFARLTRLDKFAARVQNYANLHTKAFLVIVFGFVLFCFSMNIYRLIWVSSYNCSHERAIDRQENVLRKRHNRPRDIAVSAQKKVSKEINQYDNE</sequence>
<keyword evidence="1" id="KW-1133">Transmembrane helix</keyword>
<evidence type="ECO:0000313" key="2">
    <source>
        <dbReference type="EMBL" id="GJG29054.1"/>
    </source>
</evidence>
<keyword evidence="1" id="KW-0472">Membrane</keyword>
<name>A0AA37HZQ8_SEGBR</name>
<keyword evidence="1" id="KW-0812">Transmembrane</keyword>
<feature type="transmembrane region" description="Helical" evidence="1">
    <location>
        <begin position="58"/>
        <end position="80"/>
    </location>
</feature>
<evidence type="ECO:0000256" key="1">
    <source>
        <dbReference type="SAM" id="Phobius"/>
    </source>
</evidence>
<protein>
    <submittedName>
        <fullName evidence="2">Uncharacterized protein</fullName>
    </submittedName>
</protein>
<proteinExistence type="predicted"/>